<dbReference type="AlphaFoldDB" id="A0A0S4JVI8"/>
<accession>A0A0S4JVI8</accession>
<dbReference type="OMA" id="IQISHIN"/>
<dbReference type="SUPFAM" id="SSF52540">
    <property type="entry name" value="P-loop containing nucleoside triphosphate hydrolases"/>
    <property type="match status" value="1"/>
</dbReference>
<dbReference type="VEuPathDB" id="TriTrypDB:BSAL_47270"/>
<dbReference type="PANTHER" id="PTHR14932:SF1">
    <property type="entry name" value="RAB-LIKE PROTEIN 6"/>
    <property type="match status" value="1"/>
</dbReference>
<name>A0A0S4JVI8_BODSA</name>
<feature type="compositionally biased region" description="Basic and acidic residues" evidence="1">
    <location>
        <begin position="624"/>
        <end position="637"/>
    </location>
</feature>
<keyword evidence="3" id="KW-1185">Reference proteome</keyword>
<feature type="region of interest" description="Disordered" evidence="1">
    <location>
        <begin position="356"/>
        <end position="486"/>
    </location>
</feature>
<feature type="region of interest" description="Disordered" evidence="1">
    <location>
        <begin position="505"/>
        <end position="739"/>
    </location>
</feature>
<proteinExistence type="predicted"/>
<dbReference type="GO" id="GO:0005634">
    <property type="term" value="C:nucleus"/>
    <property type="evidence" value="ECO:0007669"/>
    <property type="project" value="TreeGrafter"/>
</dbReference>
<dbReference type="InterPro" id="IPR040385">
    <property type="entry name" value="RABL6"/>
</dbReference>
<feature type="compositionally biased region" description="Polar residues" evidence="1">
    <location>
        <begin position="712"/>
        <end position="721"/>
    </location>
</feature>
<feature type="compositionally biased region" description="Basic residues" evidence="1">
    <location>
        <begin position="797"/>
        <end position="806"/>
    </location>
</feature>
<protein>
    <submittedName>
        <fullName evidence="2">Ras-related GTP-binding protein, putative</fullName>
    </submittedName>
</protein>
<dbReference type="CDD" id="cd00882">
    <property type="entry name" value="Ras_like_GTPase"/>
    <property type="match status" value="1"/>
</dbReference>
<dbReference type="OrthoDB" id="207081at2759"/>
<evidence type="ECO:0000313" key="3">
    <source>
        <dbReference type="Proteomes" id="UP000051952"/>
    </source>
</evidence>
<feature type="compositionally biased region" description="Low complexity" evidence="1">
    <location>
        <begin position="571"/>
        <end position="585"/>
    </location>
</feature>
<feature type="compositionally biased region" description="Basic and acidic residues" evidence="1">
    <location>
        <begin position="784"/>
        <end position="796"/>
    </location>
</feature>
<dbReference type="Proteomes" id="UP000051952">
    <property type="component" value="Unassembled WGS sequence"/>
</dbReference>
<feature type="compositionally biased region" description="Low complexity" evidence="1">
    <location>
        <begin position="555"/>
        <end position="564"/>
    </location>
</feature>
<evidence type="ECO:0000256" key="1">
    <source>
        <dbReference type="SAM" id="MobiDB-lite"/>
    </source>
</evidence>
<feature type="compositionally biased region" description="Low complexity" evidence="1">
    <location>
        <begin position="305"/>
        <end position="336"/>
    </location>
</feature>
<gene>
    <name evidence="2" type="ORF">BSAL_47270</name>
</gene>
<feature type="compositionally biased region" description="Basic and acidic residues" evidence="1">
    <location>
        <begin position="807"/>
        <end position="816"/>
    </location>
</feature>
<dbReference type="Gene3D" id="3.40.50.300">
    <property type="entry name" value="P-loop containing nucleotide triphosphate hydrolases"/>
    <property type="match status" value="1"/>
</dbReference>
<feature type="region of interest" description="Disordered" evidence="1">
    <location>
        <begin position="282"/>
        <end position="336"/>
    </location>
</feature>
<organism evidence="2 3">
    <name type="scientific">Bodo saltans</name>
    <name type="common">Flagellated protozoan</name>
    <dbReference type="NCBI Taxonomy" id="75058"/>
    <lineage>
        <taxon>Eukaryota</taxon>
        <taxon>Discoba</taxon>
        <taxon>Euglenozoa</taxon>
        <taxon>Kinetoplastea</taxon>
        <taxon>Metakinetoplastina</taxon>
        <taxon>Eubodonida</taxon>
        <taxon>Bodonidae</taxon>
        <taxon>Bodo</taxon>
    </lineage>
</organism>
<dbReference type="GO" id="GO:0005525">
    <property type="term" value="F:GTP binding"/>
    <property type="evidence" value="ECO:0007669"/>
    <property type="project" value="InterPro"/>
</dbReference>
<feature type="compositionally biased region" description="Polar residues" evidence="1">
    <location>
        <begin position="292"/>
        <end position="304"/>
    </location>
</feature>
<evidence type="ECO:0000313" key="2">
    <source>
        <dbReference type="EMBL" id="CUG94255.1"/>
    </source>
</evidence>
<feature type="compositionally biased region" description="Low complexity" evidence="1">
    <location>
        <begin position="648"/>
        <end position="661"/>
    </location>
</feature>
<reference evidence="3" key="1">
    <citation type="submission" date="2015-09" db="EMBL/GenBank/DDBJ databases">
        <authorList>
            <consortium name="Pathogen Informatics"/>
        </authorList>
    </citation>
    <scope>NUCLEOTIDE SEQUENCE [LARGE SCALE GENOMIC DNA]</scope>
    <source>
        <strain evidence="3">Lake Konstanz</strain>
    </source>
</reference>
<feature type="region of interest" description="Disordered" evidence="1">
    <location>
        <begin position="760"/>
        <end position="826"/>
    </location>
</feature>
<feature type="compositionally biased region" description="Polar residues" evidence="1">
    <location>
        <begin position="434"/>
        <end position="451"/>
    </location>
</feature>
<dbReference type="EMBL" id="CYKH01002227">
    <property type="protein sequence ID" value="CUG94255.1"/>
    <property type="molecule type" value="Genomic_DNA"/>
</dbReference>
<sequence>MSVFDKVRNIFKSDKPGSPVGSNGGPKIWTMPPEMQREFQKGVKYNMKVILRGMRGTGKSALLARLHGHAFPEKYVASPEISAATIRYQGADVPDDHGTKVEMWDVVDVGIPPPGKSSATHLCPLADATTIDVYRGCHCVIFLVDPMRRESLDYVYSEARNVPATASILVALNFMDRPKPYAVSEHDVDALCRKLPRATTPMIVLASQGNEPEASLSAAATWVSISARTSHGISVLKSFFEIPVSFVHLATLETQMKSIYQKIEVHQAWMLTERARLNFEEKERSKASSSEDLNNSANLSPVSKQQPASPSGGAQAPQQQASKQPTPAPAAAAPPTAAIPTPAAAASAVVDAKKNPGDVQLFTPSKKPAVSEPPKKVQPPAPTAPAKQSSRKEESNELSNDFFGDVSDDEDEKSSSSSSSSEDDAPAPTPPSRLGSSFNQRRTSPTATSSHSPEEAPTPIRAAASVSQPAPPKVEEPPKPIIATFEAPPPMAILLRHAPVIRDEDLAVDDQAGESMKDDFFGSDSDDDEDEVEIKRAATPSSSDSDHDRTPPPTRAAAPMKMAAVESPSLVVPMQPSVGVPQQQPQKHEKHMDAIAAVVVEDDVPQAARDDFFGGADDSDDDDEQKHRAKTPEKSDSDVDEPPPRRPAPASHSAPLATPPARQSRGSEHSDEEQQQQHDKSDSEEVEAPPVVPKASTTAPRALPPPPRVLGSSASTGSSRTNRTERRTLEAVPSKPVTAAAAAAISFDVSAMLAQMQQAIVNAPPQEGSDNDDDAAPKEKRRKEKSEKKEKSDKKEKKDKKPKKDKKAAARDHGSDDSDGGFVVEE</sequence>
<dbReference type="GO" id="GO:0005829">
    <property type="term" value="C:cytosol"/>
    <property type="evidence" value="ECO:0007669"/>
    <property type="project" value="TreeGrafter"/>
</dbReference>
<dbReference type="PANTHER" id="PTHR14932">
    <property type="entry name" value="RAS GTPASE-RELATED"/>
    <property type="match status" value="1"/>
</dbReference>
<dbReference type="InterPro" id="IPR027417">
    <property type="entry name" value="P-loop_NTPase"/>
</dbReference>